<organism evidence="1 2">
    <name type="scientific">Oceanobacillus halophilus</name>
    <dbReference type="NCBI Taxonomy" id="930130"/>
    <lineage>
        <taxon>Bacteria</taxon>
        <taxon>Bacillati</taxon>
        <taxon>Bacillota</taxon>
        <taxon>Bacilli</taxon>
        <taxon>Bacillales</taxon>
        <taxon>Bacillaceae</taxon>
        <taxon>Oceanobacillus</taxon>
    </lineage>
</organism>
<dbReference type="GO" id="GO:0003676">
    <property type="term" value="F:nucleic acid binding"/>
    <property type="evidence" value="ECO:0007669"/>
    <property type="project" value="InterPro"/>
</dbReference>
<dbReference type="InterPro" id="IPR007347">
    <property type="entry name" value="SpoVS"/>
</dbReference>
<name>A0A495A0A3_9BACI</name>
<dbReference type="Pfam" id="PF04232">
    <property type="entry name" value="SpoVS"/>
    <property type="match status" value="1"/>
</dbReference>
<dbReference type="OrthoDB" id="2922520at2"/>
<dbReference type="Gene3D" id="3.30.110.20">
    <property type="entry name" value="Alba-like domain"/>
    <property type="match status" value="1"/>
</dbReference>
<accession>A0A495A0A3</accession>
<dbReference type="PANTHER" id="PTHR35331:SF1">
    <property type="entry name" value="STAGE V SPORULATION PROTEIN S"/>
    <property type="match status" value="1"/>
</dbReference>
<dbReference type="Proteomes" id="UP000269301">
    <property type="component" value="Unassembled WGS sequence"/>
</dbReference>
<keyword evidence="2" id="KW-1185">Reference proteome</keyword>
<dbReference type="PANTHER" id="PTHR35331">
    <property type="entry name" value="STAGE V SPORULATION PROTEIN S"/>
    <property type="match status" value="1"/>
</dbReference>
<sequence>MENVLKVSSKSSPNSVAGAIAGVIREKGNVEIQAIGAGAINQAIKAIAIARGFVSPSGIDLVFVPAFTDIFINDEQRTAIKLIIGPRKNRNRN</sequence>
<dbReference type="InterPro" id="IPR036882">
    <property type="entry name" value="Alba-like_dom_sf"/>
</dbReference>
<gene>
    <name evidence="1" type="ORF">D8M06_12285</name>
</gene>
<dbReference type="RefSeq" id="WP_121204697.1">
    <property type="nucleotide sequence ID" value="NZ_RBZP01000009.1"/>
</dbReference>
<evidence type="ECO:0000313" key="2">
    <source>
        <dbReference type="Proteomes" id="UP000269301"/>
    </source>
</evidence>
<protein>
    <submittedName>
        <fullName evidence="1">Stage V sporulation protein S</fullName>
    </submittedName>
</protein>
<proteinExistence type="predicted"/>
<dbReference type="AlphaFoldDB" id="A0A495A0A3"/>
<evidence type="ECO:0000313" key="1">
    <source>
        <dbReference type="EMBL" id="RKQ32701.1"/>
    </source>
</evidence>
<dbReference type="EMBL" id="RBZP01000009">
    <property type="protein sequence ID" value="RKQ32701.1"/>
    <property type="molecule type" value="Genomic_DNA"/>
</dbReference>
<reference evidence="1 2" key="1">
    <citation type="journal article" date="2016" name="Int. J. Syst. Evol. Microbiol.">
        <title>Oceanobacillus halophilus sp. nov., a novel moderately halophilic bacterium from a hypersaline lake.</title>
        <authorList>
            <person name="Amoozegar M.A."/>
            <person name="Bagheri M."/>
            <person name="Makhdoumi A."/>
            <person name="Nikou M.M."/>
            <person name="Fazeli S.A.S."/>
            <person name="Schumann P."/>
            <person name="Sproer C."/>
            <person name="Sanchez-Porro C."/>
            <person name="Ventosa A."/>
        </authorList>
    </citation>
    <scope>NUCLEOTIDE SEQUENCE [LARGE SCALE GENOMIC DNA]</scope>
    <source>
        <strain evidence="1 2">DSM 23996</strain>
    </source>
</reference>
<comment type="caution">
    <text evidence="1">The sequence shown here is derived from an EMBL/GenBank/DDBJ whole genome shotgun (WGS) entry which is preliminary data.</text>
</comment>